<keyword evidence="8" id="KW-0418">Kinase</keyword>
<dbReference type="InterPro" id="IPR017441">
    <property type="entry name" value="Protein_kinase_ATP_BS"/>
</dbReference>
<dbReference type="PROSITE" id="PS50011">
    <property type="entry name" value="PROTEIN_KINASE_DOM"/>
    <property type="match status" value="1"/>
</dbReference>
<feature type="binding site" evidence="14">
    <location>
        <position position="352"/>
    </location>
    <ligand>
        <name>ATP</name>
        <dbReference type="ChEBI" id="CHEBI:30616"/>
    </ligand>
</feature>
<feature type="region of interest" description="Disordered" evidence="15">
    <location>
        <begin position="560"/>
        <end position="591"/>
    </location>
</feature>
<dbReference type="GO" id="GO:0005886">
    <property type="term" value="C:plasma membrane"/>
    <property type="evidence" value="ECO:0007669"/>
    <property type="project" value="TreeGrafter"/>
</dbReference>
<evidence type="ECO:0000256" key="7">
    <source>
        <dbReference type="ARBA" id="ARBA00022741"/>
    </source>
</evidence>
<evidence type="ECO:0000313" key="20">
    <source>
        <dbReference type="EnsemblPlants" id="AUR62042404-RA:cds"/>
    </source>
</evidence>
<feature type="signal peptide" evidence="17">
    <location>
        <begin position="1"/>
        <end position="22"/>
    </location>
</feature>
<dbReference type="FunFam" id="3.30.200.20:FF:000142">
    <property type="entry name" value="Cysteine-rich receptor-like protein kinase 10"/>
    <property type="match status" value="1"/>
</dbReference>
<name>A0A803N953_CHEQI</name>
<evidence type="ECO:0000256" key="4">
    <source>
        <dbReference type="ARBA" id="ARBA00022692"/>
    </source>
</evidence>
<evidence type="ECO:0000256" key="2">
    <source>
        <dbReference type="ARBA" id="ARBA00022527"/>
    </source>
</evidence>
<feature type="domain" description="Gnk2-homologous" evidence="19">
    <location>
        <begin position="23"/>
        <end position="125"/>
    </location>
</feature>
<evidence type="ECO:0000256" key="16">
    <source>
        <dbReference type="SAM" id="Phobius"/>
    </source>
</evidence>
<keyword evidence="12" id="KW-0675">Receptor</keyword>
<dbReference type="PANTHER" id="PTHR27002:SF1050">
    <property type="entry name" value="CYSTEINE-RICH RECEPTOR-LIKE PROTEIN KINASE 5"/>
    <property type="match status" value="1"/>
</dbReference>
<sequence length="591" mass="64790">MVMLISLTLLLVFQLVIPSSQAFDYFTNCTGSSNYTQNSQYQKNLGNLLAELTAKASLSGFYYTSVGQIPDKVYGLYLCRGGIGSQGCGQCAYVAQGSILKECPIQIWAVLWYDNCMLRFSNESFYHQMDDYPSNVAWNPENITSNETQAFSKVLNNTMMDMTPEIVNSKVKFGTKMASITGSKKLYTLGQCTLDLSADDCGRCLKIAIGKLPMMLGGRALLPSCNVRFEVSPFYGNTVNTSFLLSAIINSTSTVTRDKQQKRLSHIAIAVSIPVIFAILLLAGAFCCIYNRKAATPSPELKEIVTVESLQYDFKTIRVATNNFSTDNKLGQGGFGVVYRGTLPNGQEIAVKRLSSTSGQGIAEFKTEVLLVAKLQHKNLVRLLGFCLQAQEKLLVYEFLPNSSLDKVLLDENMNPKISDFGLARLVGADQIQGDTNRIVGTYGYMAPEYAMAGRFSVKSDVYSFGVIVLEIVSGHKCNSTAFPFHEESLLQRVTWRLWNLNAALELVDLRLKGSFSSEEAVKCIHIGLLCIQENANKRPTMAPIVSALNGSPVVLSEPTPPQLIAPSSSTSGQSSTIFSGSKDITDVYPR</sequence>
<dbReference type="GO" id="GO:0005524">
    <property type="term" value="F:ATP binding"/>
    <property type="evidence" value="ECO:0007669"/>
    <property type="project" value="UniProtKB-UniRule"/>
</dbReference>
<keyword evidence="3" id="KW-0808">Transferase</keyword>
<evidence type="ECO:0000256" key="5">
    <source>
        <dbReference type="ARBA" id="ARBA00022729"/>
    </source>
</evidence>
<evidence type="ECO:0000256" key="8">
    <source>
        <dbReference type="ARBA" id="ARBA00022777"/>
    </source>
</evidence>
<keyword evidence="4 16" id="KW-0812">Transmembrane</keyword>
<proteinExistence type="predicted"/>
<reference evidence="20" key="2">
    <citation type="submission" date="2021-03" db="UniProtKB">
        <authorList>
            <consortium name="EnsemblPlants"/>
        </authorList>
    </citation>
    <scope>IDENTIFICATION</scope>
</reference>
<keyword evidence="10 16" id="KW-1133">Transmembrane helix</keyword>
<dbReference type="SUPFAM" id="SSF56112">
    <property type="entry name" value="Protein kinase-like (PK-like)"/>
    <property type="match status" value="1"/>
</dbReference>
<dbReference type="AlphaFoldDB" id="A0A803N953"/>
<dbReference type="Gramene" id="AUR62042404-RA">
    <property type="protein sequence ID" value="AUR62042404-RA:cds"/>
    <property type="gene ID" value="AUR62042404"/>
</dbReference>
<dbReference type="PROSITE" id="PS51473">
    <property type="entry name" value="GNK2"/>
    <property type="match status" value="2"/>
</dbReference>
<feature type="transmembrane region" description="Helical" evidence="16">
    <location>
        <begin position="267"/>
        <end position="290"/>
    </location>
</feature>
<feature type="domain" description="Gnk2-homologous" evidence="19">
    <location>
        <begin position="131"/>
        <end position="234"/>
    </location>
</feature>
<keyword evidence="5 17" id="KW-0732">Signal</keyword>
<dbReference type="InterPro" id="IPR038408">
    <property type="entry name" value="GNK2_sf"/>
</dbReference>
<feature type="compositionally biased region" description="Low complexity" evidence="15">
    <location>
        <begin position="568"/>
        <end position="582"/>
    </location>
</feature>
<dbReference type="Gene3D" id="3.30.430.20">
    <property type="entry name" value="Gnk2 domain, C-X8-C-X2-C motif"/>
    <property type="match status" value="2"/>
</dbReference>
<evidence type="ECO:0000256" key="12">
    <source>
        <dbReference type="ARBA" id="ARBA00023170"/>
    </source>
</evidence>
<evidence type="ECO:0000256" key="17">
    <source>
        <dbReference type="SAM" id="SignalP"/>
    </source>
</evidence>
<dbReference type="PROSITE" id="PS00107">
    <property type="entry name" value="PROTEIN_KINASE_ATP"/>
    <property type="match status" value="1"/>
</dbReference>
<dbReference type="InterPro" id="IPR001245">
    <property type="entry name" value="Ser-Thr/Tyr_kinase_cat_dom"/>
</dbReference>
<protein>
    <submittedName>
        <fullName evidence="20">Uncharacterized protein</fullName>
    </submittedName>
</protein>
<comment type="subcellular location">
    <subcellularLocation>
        <location evidence="1">Membrane</location>
        <topology evidence="1">Single-pass membrane protein</topology>
    </subcellularLocation>
</comment>
<dbReference type="EnsemblPlants" id="AUR62042404-RA">
    <property type="protein sequence ID" value="AUR62042404-RA:cds"/>
    <property type="gene ID" value="AUR62042404"/>
</dbReference>
<dbReference type="Pfam" id="PF07714">
    <property type="entry name" value="PK_Tyr_Ser-Thr"/>
    <property type="match status" value="1"/>
</dbReference>
<evidence type="ECO:0000256" key="11">
    <source>
        <dbReference type="ARBA" id="ARBA00023136"/>
    </source>
</evidence>
<dbReference type="CDD" id="cd23509">
    <property type="entry name" value="Gnk2-like"/>
    <property type="match status" value="2"/>
</dbReference>
<keyword evidence="11 16" id="KW-0472">Membrane</keyword>
<evidence type="ECO:0000256" key="15">
    <source>
        <dbReference type="SAM" id="MobiDB-lite"/>
    </source>
</evidence>
<dbReference type="FunFam" id="3.30.430.20:FF:000009">
    <property type="entry name" value="Cysteine-rich receptor-like protein kinase 28"/>
    <property type="match status" value="1"/>
</dbReference>
<evidence type="ECO:0000313" key="21">
    <source>
        <dbReference type="Proteomes" id="UP000596660"/>
    </source>
</evidence>
<dbReference type="InterPro" id="IPR000719">
    <property type="entry name" value="Prot_kinase_dom"/>
</dbReference>
<dbReference type="InterPro" id="IPR011009">
    <property type="entry name" value="Kinase-like_dom_sf"/>
</dbReference>
<dbReference type="Proteomes" id="UP000596660">
    <property type="component" value="Unplaced"/>
</dbReference>
<keyword evidence="13" id="KW-0325">Glycoprotein</keyword>
<evidence type="ECO:0000256" key="6">
    <source>
        <dbReference type="ARBA" id="ARBA00022737"/>
    </source>
</evidence>
<dbReference type="GO" id="GO:0004674">
    <property type="term" value="F:protein serine/threonine kinase activity"/>
    <property type="evidence" value="ECO:0007669"/>
    <property type="project" value="UniProtKB-KW"/>
</dbReference>
<evidence type="ECO:0000259" key="19">
    <source>
        <dbReference type="PROSITE" id="PS51473"/>
    </source>
</evidence>
<dbReference type="Gene3D" id="3.30.200.20">
    <property type="entry name" value="Phosphorylase Kinase, domain 1"/>
    <property type="match status" value="1"/>
</dbReference>
<dbReference type="OMA" id="SCKHMEL"/>
<evidence type="ECO:0000256" key="1">
    <source>
        <dbReference type="ARBA" id="ARBA00004167"/>
    </source>
</evidence>
<accession>A0A803N953</accession>
<dbReference type="InterPro" id="IPR002902">
    <property type="entry name" value="GNK2"/>
</dbReference>
<feature type="domain" description="Protein kinase" evidence="18">
    <location>
        <begin position="324"/>
        <end position="555"/>
    </location>
</feature>
<evidence type="ECO:0000256" key="14">
    <source>
        <dbReference type="PROSITE-ProRule" id="PRU10141"/>
    </source>
</evidence>
<organism evidence="20 21">
    <name type="scientific">Chenopodium quinoa</name>
    <name type="common">Quinoa</name>
    <dbReference type="NCBI Taxonomy" id="63459"/>
    <lineage>
        <taxon>Eukaryota</taxon>
        <taxon>Viridiplantae</taxon>
        <taxon>Streptophyta</taxon>
        <taxon>Embryophyta</taxon>
        <taxon>Tracheophyta</taxon>
        <taxon>Spermatophyta</taxon>
        <taxon>Magnoliopsida</taxon>
        <taxon>eudicotyledons</taxon>
        <taxon>Gunneridae</taxon>
        <taxon>Pentapetalae</taxon>
        <taxon>Caryophyllales</taxon>
        <taxon>Chenopodiaceae</taxon>
        <taxon>Chenopodioideae</taxon>
        <taxon>Atripliceae</taxon>
        <taxon>Chenopodium</taxon>
    </lineage>
</organism>
<evidence type="ECO:0000259" key="18">
    <source>
        <dbReference type="PROSITE" id="PS50011"/>
    </source>
</evidence>
<keyword evidence="2" id="KW-0723">Serine/threonine-protein kinase</keyword>
<dbReference type="Pfam" id="PF01657">
    <property type="entry name" value="Stress-antifung"/>
    <property type="match status" value="2"/>
</dbReference>
<evidence type="ECO:0000256" key="13">
    <source>
        <dbReference type="ARBA" id="ARBA00023180"/>
    </source>
</evidence>
<feature type="chain" id="PRO_5030649699" evidence="17">
    <location>
        <begin position="23"/>
        <end position="591"/>
    </location>
</feature>
<keyword evidence="7 14" id="KW-0547">Nucleotide-binding</keyword>
<dbReference type="GO" id="GO:0042742">
    <property type="term" value="P:defense response to bacterium"/>
    <property type="evidence" value="ECO:0007669"/>
    <property type="project" value="TreeGrafter"/>
</dbReference>
<evidence type="ECO:0000256" key="10">
    <source>
        <dbReference type="ARBA" id="ARBA00022989"/>
    </source>
</evidence>
<evidence type="ECO:0000256" key="3">
    <source>
        <dbReference type="ARBA" id="ARBA00022679"/>
    </source>
</evidence>
<keyword evidence="21" id="KW-1185">Reference proteome</keyword>
<reference evidence="20" key="1">
    <citation type="journal article" date="2017" name="Nature">
        <title>The genome of Chenopodium quinoa.</title>
        <authorList>
            <person name="Jarvis D.E."/>
            <person name="Ho Y.S."/>
            <person name="Lightfoot D.J."/>
            <person name="Schmoeckel S.M."/>
            <person name="Li B."/>
            <person name="Borm T.J.A."/>
            <person name="Ohyanagi H."/>
            <person name="Mineta K."/>
            <person name="Michell C.T."/>
            <person name="Saber N."/>
            <person name="Kharbatia N.M."/>
            <person name="Rupper R.R."/>
            <person name="Sharp A.R."/>
            <person name="Dally N."/>
            <person name="Boughton B.A."/>
            <person name="Woo Y.H."/>
            <person name="Gao G."/>
            <person name="Schijlen E.G.W.M."/>
            <person name="Guo X."/>
            <person name="Momin A.A."/>
            <person name="Negrao S."/>
            <person name="Al-Babili S."/>
            <person name="Gehring C."/>
            <person name="Roessner U."/>
            <person name="Jung C."/>
            <person name="Murphy K."/>
            <person name="Arold S.T."/>
            <person name="Gojobori T."/>
            <person name="van der Linden C.G."/>
            <person name="van Loo E.N."/>
            <person name="Jellen E.N."/>
            <person name="Maughan P.J."/>
            <person name="Tester M."/>
        </authorList>
    </citation>
    <scope>NUCLEOTIDE SEQUENCE [LARGE SCALE GENOMIC DNA]</scope>
    <source>
        <strain evidence="20">cv. PI 614886</strain>
    </source>
</reference>
<dbReference type="Gene3D" id="1.10.510.10">
    <property type="entry name" value="Transferase(Phosphotransferase) domain 1"/>
    <property type="match status" value="1"/>
</dbReference>
<keyword evidence="9 14" id="KW-0067">ATP-binding</keyword>
<dbReference type="PANTHER" id="PTHR27002">
    <property type="entry name" value="RECEPTOR-LIKE SERINE/THREONINE-PROTEIN KINASE SD1-8"/>
    <property type="match status" value="1"/>
</dbReference>
<keyword evidence="6" id="KW-0677">Repeat</keyword>
<evidence type="ECO:0000256" key="9">
    <source>
        <dbReference type="ARBA" id="ARBA00022840"/>
    </source>
</evidence>